<dbReference type="InterPro" id="IPR016163">
    <property type="entry name" value="Ald_DH_C"/>
</dbReference>
<dbReference type="InterPro" id="IPR016161">
    <property type="entry name" value="Ald_DH/histidinol_DH"/>
</dbReference>
<dbReference type="Gene3D" id="3.40.309.10">
    <property type="entry name" value="Aldehyde Dehydrogenase, Chain A, domain 2"/>
    <property type="match status" value="1"/>
</dbReference>
<dbReference type="InterPro" id="IPR029510">
    <property type="entry name" value="Ald_DH_CS_GLU"/>
</dbReference>
<dbReference type="SUPFAM" id="SSF53720">
    <property type="entry name" value="ALDH-like"/>
    <property type="match status" value="1"/>
</dbReference>
<dbReference type="AlphaFoldDB" id="A0A1V2JWP0"/>
<evidence type="ECO:0000256" key="3">
    <source>
        <dbReference type="PROSITE-ProRule" id="PRU10007"/>
    </source>
</evidence>
<dbReference type="GO" id="GO:0016620">
    <property type="term" value="F:oxidoreductase activity, acting on the aldehyde or oxo group of donors, NAD or NADP as acceptor"/>
    <property type="evidence" value="ECO:0007669"/>
    <property type="project" value="InterPro"/>
</dbReference>
<dbReference type="PROSITE" id="PS00687">
    <property type="entry name" value="ALDEHYDE_DEHYDR_GLU"/>
    <property type="match status" value="1"/>
</dbReference>
<proteinExistence type="inferred from homology"/>
<evidence type="ECO:0000256" key="2">
    <source>
        <dbReference type="ARBA" id="ARBA00023002"/>
    </source>
</evidence>
<dbReference type="EMBL" id="MNPW01000021">
    <property type="protein sequence ID" value="ONH49848.1"/>
    <property type="molecule type" value="Genomic_DNA"/>
</dbReference>
<dbReference type="InterPro" id="IPR016160">
    <property type="entry name" value="Ald_DH_CS_CYS"/>
</dbReference>
<comment type="caution">
    <text evidence="6">The sequence shown here is derived from an EMBL/GenBank/DDBJ whole genome shotgun (WGS) entry which is preliminary data.</text>
</comment>
<feature type="domain" description="Aldehyde dehydrogenase" evidence="5">
    <location>
        <begin position="34"/>
        <end position="494"/>
    </location>
</feature>
<organism evidence="6 7">
    <name type="scientific">Pseudomonas cedrina subsp. cedrina</name>
    <dbReference type="NCBI Taxonomy" id="76762"/>
    <lineage>
        <taxon>Bacteria</taxon>
        <taxon>Pseudomonadati</taxon>
        <taxon>Pseudomonadota</taxon>
        <taxon>Gammaproteobacteria</taxon>
        <taxon>Pseudomonadales</taxon>
        <taxon>Pseudomonadaceae</taxon>
        <taxon>Pseudomonas</taxon>
    </lineage>
</organism>
<evidence type="ECO:0000313" key="7">
    <source>
        <dbReference type="Proteomes" id="UP000189295"/>
    </source>
</evidence>
<evidence type="ECO:0000256" key="1">
    <source>
        <dbReference type="ARBA" id="ARBA00009986"/>
    </source>
</evidence>
<dbReference type="PANTHER" id="PTHR11699">
    <property type="entry name" value="ALDEHYDE DEHYDROGENASE-RELATED"/>
    <property type="match status" value="1"/>
</dbReference>
<dbReference type="PROSITE" id="PS00070">
    <property type="entry name" value="ALDEHYDE_DEHYDR_CYS"/>
    <property type="match status" value="1"/>
</dbReference>
<keyword evidence="2 4" id="KW-0560">Oxidoreductase</keyword>
<dbReference type="InterPro" id="IPR015590">
    <property type="entry name" value="Aldehyde_DH_dom"/>
</dbReference>
<sequence>MAIDSNDYSRLSPAARLFLERSHGHFIDGQWQSPTASIAVLDPSSGRQISAIGAGSAADIDGAVQAAHRAFNHPSWRGLAPLDRERLILRLAELIEANAALLSQVESVDNGMPLGFAEINVGGAAGVLRYMAGWPSKIVGDTVDVKMPFPGSQFFAYTAREAVGVVGAIVPWNVPLMMAIWKLAPALAAGCTVVLKPAEDASLTALILADLIQQAGFPNGVVNIVTGYGAEAGEALVRHPLVAKISFTGSTETGKYINRLATDSLKKVTLELGGKSPTIVFDDADLEQAIRGAANAIFTNAGQICVAGARLYVQRRVYEQVLEGVARQADSLQLGAGLNAGSQMGPLINARQLERVQGYVQRAVQGGASLVTQGRSPQGGGFFAATAVLADIKQGDDLVQQEIFGPVLAVLPFDDLEEAALLANDTAYGLAASVWSRDLSRVHRLVPLLKCGKVSVNTEGFPYPALPEGGTKQSGFGRDLGREGLDGYLESKTVLVRIS</sequence>
<protein>
    <submittedName>
        <fullName evidence="6">Aldehyde dehydrogenase</fullName>
    </submittedName>
</protein>
<gene>
    <name evidence="6" type="ORF">BLL36_28040</name>
</gene>
<evidence type="ECO:0000313" key="6">
    <source>
        <dbReference type="EMBL" id="ONH49848.1"/>
    </source>
</evidence>
<feature type="active site" evidence="3">
    <location>
        <position position="271"/>
    </location>
</feature>
<dbReference type="FunFam" id="3.40.309.10:FF:000012">
    <property type="entry name" value="Betaine aldehyde dehydrogenase"/>
    <property type="match status" value="1"/>
</dbReference>
<dbReference type="RefSeq" id="WP_076954963.1">
    <property type="nucleotide sequence ID" value="NZ_MNPW01000021.1"/>
</dbReference>
<dbReference type="Pfam" id="PF00171">
    <property type="entry name" value="Aldedh"/>
    <property type="match status" value="1"/>
</dbReference>
<evidence type="ECO:0000259" key="5">
    <source>
        <dbReference type="Pfam" id="PF00171"/>
    </source>
</evidence>
<dbReference type="Proteomes" id="UP000189295">
    <property type="component" value="Unassembled WGS sequence"/>
</dbReference>
<accession>A0A1V2JWP0</accession>
<evidence type="ECO:0000256" key="4">
    <source>
        <dbReference type="RuleBase" id="RU003345"/>
    </source>
</evidence>
<name>A0A1V2JWP0_PSECE</name>
<dbReference type="OrthoDB" id="9812625at2"/>
<reference evidence="6 7" key="1">
    <citation type="submission" date="2016-10" db="EMBL/GenBank/DDBJ databases">
        <title>Pseudomonas lactis sp. nov. and Pseudomonas paralactis sp. nov., isolated from bovine raw milk.</title>
        <authorList>
            <person name="Von Neubeck M."/>
            <person name="Huptas C."/>
            <person name="Glueck C."/>
            <person name="Krewinkel M."/>
            <person name="Stoeckel M."/>
            <person name="Stressler T."/>
            <person name="Fischer L."/>
            <person name="Hinrichs J."/>
            <person name="Scherer S."/>
            <person name="Wenning M."/>
        </authorList>
    </citation>
    <scope>NUCLEOTIDE SEQUENCE [LARGE SCALE GENOMIC DNA]</scope>
    <source>
        <strain evidence="6 7">DSM 17516</strain>
    </source>
</reference>
<dbReference type="Gene3D" id="3.40.605.10">
    <property type="entry name" value="Aldehyde Dehydrogenase, Chain A, domain 1"/>
    <property type="match status" value="1"/>
</dbReference>
<comment type="similarity">
    <text evidence="1 4">Belongs to the aldehyde dehydrogenase family.</text>
</comment>
<dbReference type="FunFam" id="3.40.605.10:FF:000007">
    <property type="entry name" value="NAD/NADP-dependent betaine aldehyde dehydrogenase"/>
    <property type="match status" value="1"/>
</dbReference>
<dbReference type="InterPro" id="IPR016162">
    <property type="entry name" value="Ald_DH_N"/>
</dbReference>